<protein>
    <submittedName>
        <fullName evidence="1">Uncharacterized protein</fullName>
    </submittedName>
</protein>
<organism evidence="1 2">
    <name type="scientific">Yersinia nurmii</name>
    <dbReference type="NCBI Taxonomy" id="685706"/>
    <lineage>
        <taxon>Bacteria</taxon>
        <taxon>Pseudomonadati</taxon>
        <taxon>Pseudomonadota</taxon>
        <taxon>Gammaproteobacteria</taxon>
        <taxon>Enterobacterales</taxon>
        <taxon>Yersiniaceae</taxon>
        <taxon>Yersinia</taxon>
    </lineage>
</organism>
<evidence type="ECO:0000313" key="2">
    <source>
        <dbReference type="Proteomes" id="UP000040578"/>
    </source>
</evidence>
<evidence type="ECO:0000313" key="1">
    <source>
        <dbReference type="EMBL" id="CNE22875.1"/>
    </source>
</evidence>
<keyword evidence="2" id="KW-1185">Reference proteome</keyword>
<proteinExistence type="predicted"/>
<comment type="caution">
    <text evidence="1">The sequence shown here is derived from an EMBL/GenBank/DDBJ whole genome shotgun (WGS) entry which is preliminary data.</text>
</comment>
<reference evidence="1 2" key="1">
    <citation type="submission" date="2015-03" db="EMBL/GenBank/DDBJ databases">
        <authorList>
            <consortium name="Pathogen Informatics"/>
            <person name="Murphy D."/>
        </authorList>
    </citation>
    <scope>NUCLEOTIDE SEQUENCE [LARGE SCALE GENOMIC DNA]</scope>
    <source>
        <strain evidence="2">type strain: CIP110231</strain>
    </source>
</reference>
<accession>A0ABP1YC08</accession>
<name>A0ABP1YC08_9GAMM</name>
<sequence>MNQLCVGQPQDVHLQKLVSGVLQSGRLINPEIYSSVMFR</sequence>
<gene>
    <name evidence="1" type="ORF">ERS137967_01054</name>
</gene>
<dbReference type="EMBL" id="CPYD01000003">
    <property type="protein sequence ID" value="CNE22875.1"/>
    <property type="molecule type" value="Genomic_DNA"/>
</dbReference>
<dbReference type="Proteomes" id="UP000040578">
    <property type="component" value="Unassembled WGS sequence"/>
</dbReference>